<gene>
    <name evidence="1" type="ORF">MRB53_021226</name>
</gene>
<accession>A0ACC2L390</accession>
<evidence type="ECO:0000313" key="1">
    <source>
        <dbReference type="EMBL" id="KAJ8627919.1"/>
    </source>
</evidence>
<reference evidence="1 2" key="1">
    <citation type="journal article" date="2022" name="Hortic Res">
        <title>A haplotype resolved chromosomal level avocado genome allows analysis of novel avocado genes.</title>
        <authorList>
            <person name="Nath O."/>
            <person name="Fletcher S.J."/>
            <person name="Hayward A."/>
            <person name="Shaw L.M."/>
            <person name="Masouleh A.K."/>
            <person name="Furtado A."/>
            <person name="Henry R.J."/>
            <person name="Mitter N."/>
        </authorList>
    </citation>
    <scope>NUCLEOTIDE SEQUENCE [LARGE SCALE GENOMIC DNA]</scope>
    <source>
        <strain evidence="2">cv. Hass</strain>
    </source>
</reference>
<dbReference type="EMBL" id="CM056814">
    <property type="protein sequence ID" value="KAJ8627919.1"/>
    <property type="molecule type" value="Genomic_DNA"/>
</dbReference>
<keyword evidence="2" id="KW-1185">Reference proteome</keyword>
<evidence type="ECO:0000313" key="2">
    <source>
        <dbReference type="Proteomes" id="UP001234297"/>
    </source>
</evidence>
<sequence>MEGRRGREAAGTGGGAVGTSISNHGSGLLSSSPETTAAEQYLQRRQPVKMRVAAATAIGVVKILLDKESNFIPQADLFGNTVFHYASAKCYYYRVLEDKKKARPWSQVLCQIKILELLLEANPSLAYVLNRNGDYPLFIAIRKDFDLAVGTILDHCPGSAELVNQKGQHALHLAVMEKNWIILSK</sequence>
<name>A0ACC2L390_PERAE</name>
<proteinExistence type="predicted"/>
<protein>
    <submittedName>
        <fullName evidence="1">Uncharacterized protein</fullName>
    </submittedName>
</protein>
<dbReference type="Proteomes" id="UP001234297">
    <property type="component" value="Chromosome 6"/>
</dbReference>
<comment type="caution">
    <text evidence="1">The sequence shown here is derived from an EMBL/GenBank/DDBJ whole genome shotgun (WGS) entry which is preliminary data.</text>
</comment>
<organism evidence="1 2">
    <name type="scientific">Persea americana</name>
    <name type="common">Avocado</name>
    <dbReference type="NCBI Taxonomy" id="3435"/>
    <lineage>
        <taxon>Eukaryota</taxon>
        <taxon>Viridiplantae</taxon>
        <taxon>Streptophyta</taxon>
        <taxon>Embryophyta</taxon>
        <taxon>Tracheophyta</taxon>
        <taxon>Spermatophyta</taxon>
        <taxon>Magnoliopsida</taxon>
        <taxon>Magnoliidae</taxon>
        <taxon>Laurales</taxon>
        <taxon>Lauraceae</taxon>
        <taxon>Persea</taxon>
    </lineage>
</organism>